<keyword evidence="7 10" id="KW-0249">Electron transport</keyword>
<dbReference type="Proteomes" id="UP000636010">
    <property type="component" value="Unassembled WGS sequence"/>
</dbReference>
<keyword evidence="8 12" id="KW-1133">Transmembrane helix</keyword>
<dbReference type="InterPro" id="IPR008972">
    <property type="entry name" value="Cupredoxin"/>
</dbReference>
<gene>
    <name evidence="15" type="ORF">GCM10011506_05520</name>
</gene>
<evidence type="ECO:0000256" key="10">
    <source>
        <dbReference type="RuleBase" id="RU000456"/>
    </source>
</evidence>
<keyword evidence="3 10" id="KW-0813">Transport</keyword>
<dbReference type="InterPro" id="IPR045187">
    <property type="entry name" value="CcO_II"/>
</dbReference>
<evidence type="ECO:0000259" key="13">
    <source>
        <dbReference type="PROSITE" id="PS50857"/>
    </source>
</evidence>
<accession>A0ABQ1LH33</accession>
<evidence type="ECO:0000256" key="11">
    <source>
        <dbReference type="RuleBase" id="RU004024"/>
    </source>
</evidence>
<dbReference type="InterPro" id="IPR002429">
    <property type="entry name" value="CcO_II-like_C"/>
</dbReference>
<feature type="transmembrane region" description="Helical" evidence="12">
    <location>
        <begin position="85"/>
        <end position="110"/>
    </location>
</feature>
<dbReference type="PROSITE" id="PS50857">
    <property type="entry name" value="COX2_CUA"/>
    <property type="match status" value="1"/>
</dbReference>
<evidence type="ECO:0000256" key="12">
    <source>
        <dbReference type="SAM" id="Phobius"/>
    </source>
</evidence>
<keyword evidence="9 12" id="KW-0472">Membrane</keyword>
<evidence type="ECO:0000256" key="9">
    <source>
        <dbReference type="ARBA" id="ARBA00023136"/>
    </source>
</evidence>
<dbReference type="PANTHER" id="PTHR22888">
    <property type="entry name" value="CYTOCHROME C OXIDASE, SUBUNIT II"/>
    <property type="match status" value="1"/>
</dbReference>
<comment type="catalytic activity">
    <reaction evidence="11">
        <text>4 Fe(II)-[cytochrome c] + O2 + 8 H(+)(in) = 4 Fe(III)-[cytochrome c] + 2 H2O + 4 H(+)(out)</text>
        <dbReference type="Rhea" id="RHEA:11436"/>
        <dbReference type="Rhea" id="RHEA-COMP:10350"/>
        <dbReference type="Rhea" id="RHEA-COMP:14399"/>
        <dbReference type="ChEBI" id="CHEBI:15377"/>
        <dbReference type="ChEBI" id="CHEBI:15378"/>
        <dbReference type="ChEBI" id="CHEBI:15379"/>
        <dbReference type="ChEBI" id="CHEBI:29033"/>
        <dbReference type="ChEBI" id="CHEBI:29034"/>
        <dbReference type="EC" id="7.1.1.9"/>
    </reaction>
</comment>
<dbReference type="RefSeq" id="WP_188460286.1">
    <property type="nucleotide sequence ID" value="NZ_BAABHU010000002.1"/>
</dbReference>
<evidence type="ECO:0000256" key="7">
    <source>
        <dbReference type="ARBA" id="ARBA00022982"/>
    </source>
</evidence>
<comment type="similarity">
    <text evidence="2 10">Belongs to the cytochrome c oxidase subunit 2 family.</text>
</comment>
<dbReference type="PROSITE" id="PS50999">
    <property type="entry name" value="COX2_TM"/>
    <property type="match status" value="1"/>
</dbReference>
<keyword evidence="4 10" id="KW-0679">Respiratory chain</keyword>
<proteinExistence type="inferred from homology"/>
<feature type="domain" description="Cytochrome oxidase subunit II transmembrane region profile" evidence="14">
    <location>
        <begin position="63"/>
        <end position="159"/>
    </location>
</feature>
<dbReference type="InterPro" id="IPR036257">
    <property type="entry name" value="Cyt_c_oxidase_su2_TM_sf"/>
</dbReference>
<feature type="domain" description="Cytochrome oxidase subunit II copper A binding" evidence="13">
    <location>
        <begin position="161"/>
        <end position="313"/>
    </location>
</feature>
<comment type="subcellular location">
    <subcellularLocation>
        <location evidence="10">Cell membrane</location>
        <topology evidence="10">Multi-pass membrane protein</topology>
    </subcellularLocation>
    <subcellularLocation>
        <location evidence="1">Membrane</location>
        <topology evidence="1">Multi-pass membrane protein</topology>
    </subcellularLocation>
</comment>
<dbReference type="EMBL" id="BMEC01000002">
    <property type="protein sequence ID" value="GGC23115.1"/>
    <property type="molecule type" value="Genomic_DNA"/>
</dbReference>
<dbReference type="Pfam" id="PF00116">
    <property type="entry name" value="COX2"/>
    <property type="match status" value="1"/>
</dbReference>
<dbReference type="Gene3D" id="1.10.287.90">
    <property type="match status" value="1"/>
</dbReference>
<dbReference type="Gene3D" id="2.60.40.420">
    <property type="entry name" value="Cupredoxins - blue copper proteins"/>
    <property type="match status" value="1"/>
</dbReference>
<name>A0ABQ1LH33_9BACT</name>
<dbReference type="PANTHER" id="PTHR22888:SF9">
    <property type="entry name" value="CYTOCHROME C OXIDASE SUBUNIT 2"/>
    <property type="match status" value="1"/>
</dbReference>
<protein>
    <recommendedName>
        <fullName evidence="11">Cytochrome c oxidase subunit 2</fullName>
        <ecNumber evidence="11">7.1.1.9</ecNumber>
    </recommendedName>
</protein>
<evidence type="ECO:0000256" key="2">
    <source>
        <dbReference type="ARBA" id="ARBA00007866"/>
    </source>
</evidence>
<evidence type="ECO:0000313" key="16">
    <source>
        <dbReference type="Proteomes" id="UP000636010"/>
    </source>
</evidence>
<organism evidence="15 16">
    <name type="scientific">Marivirga lumbricoides</name>
    <dbReference type="NCBI Taxonomy" id="1046115"/>
    <lineage>
        <taxon>Bacteria</taxon>
        <taxon>Pseudomonadati</taxon>
        <taxon>Bacteroidota</taxon>
        <taxon>Cytophagia</taxon>
        <taxon>Cytophagales</taxon>
        <taxon>Marivirgaceae</taxon>
        <taxon>Marivirga</taxon>
    </lineage>
</organism>
<feature type="transmembrane region" description="Helical" evidence="12">
    <location>
        <begin position="131"/>
        <end position="152"/>
    </location>
</feature>
<evidence type="ECO:0000256" key="6">
    <source>
        <dbReference type="ARBA" id="ARBA00022967"/>
    </source>
</evidence>
<evidence type="ECO:0000256" key="4">
    <source>
        <dbReference type="ARBA" id="ARBA00022660"/>
    </source>
</evidence>
<dbReference type="InterPro" id="IPR011759">
    <property type="entry name" value="Cyt_c_oxidase_su2_TM_dom"/>
</dbReference>
<evidence type="ECO:0000256" key="1">
    <source>
        <dbReference type="ARBA" id="ARBA00004141"/>
    </source>
</evidence>
<keyword evidence="6" id="KW-1278">Translocase</keyword>
<feature type="transmembrane region" description="Helical" evidence="12">
    <location>
        <begin position="6"/>
        <end position="23"/>
    </location>
</feature>
<keyword evidence="11" id="KW-0186">Copper</keyword>
<sequence length="351" mass="40343">MFNLAIILGVVLLLAILFLIFRISSLISVAKGNSNKIVSGSNKINGALFMLFLVGMGFLFFWYSFKEFKNYNLPVASEHGSQYEFMFWTTMAVTGIVFVLTQILLFYFSWKYQYKKESKALFYPENNKLEVIWTFVPAIVLAILVFTGWRVWTDVTAPAPENTNNIEIMGYQFAWEIRYPGNDGKLGNTDYRIIDATNSFGIDFADKASYDDFTYREMVIPKGEPVTFNIRARDVLHSVFAPHFRLKMDAVPGMPTSFTFTATKTTEEMRAELNDPEFNYEIACTEICGRGHFSMAKNLVVLEPDEYQKWYAEQESFLQRNPEYLSKVPADLKELAMLKTGLGNKELEKQN</sequence>
<dbReference type="Pfam" id="PF02790">
    <property type="entry name" value="COX2_TM"/>
    <property type="match status" value="1"/>
</dbReference>
<dbReference type="SUPFAM" id="SSF81464">
    <property type="entry name" value="Cytochrome c oxidase subunit II-like, transmembrane region"/>
    <property type="match status" value="1"/>
</dbReference>
<evidence type="ECO:0000259" key="14">
    <source>
        <dbReference type="PROSITE" id="PS50999"/>
    </source>
</evidence>
<dbReference type="EC" id="7.1.1.9" evidence="11"/>
<evidence type="ECO:0000256" key="3">
    <source>
        <dbReference type="ARBA" id="ARBA00022448"/>
    </source>
</evidence>
<evidence type="ECO:0000313" key="15">
    <source>
        <dbReference type="EMBL" id="GGC23115.1"/>
    </source>
</evidence>
<dbReference type="SUPFAM" id="SSF49503">
    <property type="entry name" value="Cupredoxins"/>
    <property type="match status" value="1"/>
</dbReference>
<comment type="caution">
    <text evidence="15">The sequence shown here is derived from an EMBL/GenBank/DDBJ whole genome shotgun (WGS) entry which is preliminary data.</text>
</comment>
<keyword evidence="16" id="KW-1185">Reference proteome</keyword>
<dbReference type="PRINTS" id="PR01166">
    <property type="entry name" value="CYCOXIDASEII"/>
</dbReference>
<evidence type="ECO:0000256" key="5">
    <source>
        <dbReference type="ARBA" id="ARBA00022692"/>
    </source>
</evidence>
<comment type="cofactor">
    <cofactor evidence="11">
        <name>Cu cation</name>
        <dbReference type="ChEBI" id="CHEBI:23378"/>
    </cofactor>
    <text evidence="11">Binds a copper A center.</text>
</comment>
<keyword evidence="5 10" id="KW-0812">Transmembrane</keyword>
<keyword evidence="11" id="KW-0479">Metal-binding</keyword>
<comment type="function">
    <text evidence="11">Subunits I and II form the functional core of the enzyme complex. Electrons originating in cytochrome c are transferred via heme a and Cu(A) to the binuclear center formed by heme a3 and Cu(B).</text>
</comment>
<evidence type="ECO:0000256" key="8">
    <source>
        <dbReference type="ARBA" id="ARBA00022989"/>
    </source>
</evidence>
<feature type="transmembrane region" description="Helical" evidence="12">
    <location>
        <begin position="44"/>
        <end position="65"/>
    </location>
</feature>
<reference evidence="16" key="1">
    <citation type="journal article" date="2019" name="Int. J. Syst. Evol. Microbiol.">
        <title>The Global Catalogue of Microorganisms (GCM) 10K type strain sequencing project: providing services to taxonomists for standard genome sequencing and annotation.</title>
        <authorList>
            <consortium name="The Broad Institute Genomics Platform"/>
            <consortium name="The Broad Institute Genome Sequencing Center for Infectious Disease"/>
            <person name="Wu L."/>
            <person name="Ma J."/>
        </authorList>
    </citation>
    <scope>NUCLEOTIDE SEQUENCE [LARGE SCALE GENOMIC DNA]</scope>
    <source>
        <strain evidence="16">CGMCC 1.10832</strain>
    </source>
</reference>